<sequence>MFFQATTKWDLVSNFVEIVKQPALESGVGSVFGAHFSWFSGNSCAYIVAPFGSNSLDGGNVSNPQFVCFTSREHTSLEACEVVPCVPDDYNLSNTSGLGLIVGFFLLSLFFLTLMGLLVYRFGRRSYGRGYRRQRPVPFTLSGNLPGGESVFGLPAYRRSFFHSLAPVRIFDASNASMLTPAPSAATTFKNPLYRPLFDDSLEEPENVGEFSAPIASSRLLKPNFCLFPTKHIYPINLQTDAGMLLLKALERTPDCTLALSPSAPEVCLLSNYQQIMLVVLLIVLPSSFFPSSLFSPFPITLPELPLGQRPNSLPTTTVH</sequence>
<reference evidence="2 3" key="2">
    <citation type="submission" date="2018-11" db="EMBL/GenBank/DDBJ databases">
        <authorList>
            <consortium name="Pathogen Informatics"/>
        </authorList>
    </citation>
    <scope>NUCLEOTIDE SEQUENCE [LARGE SCALE GENOMIC DNA]</scope>
    <source>
        <strain evidence="2 3">NST_G2</strain>
    </source>
</reference>
<evidence type="ECO:0000256" key="1">
    <source>
        <dbReference type="SAM" id="Phobius"/>
    </source>
</evidence>
<accession>A0A183SJ60</accession>
<reference evidence="4" key="1">
    <citation type="submission" date="2016-06" db="UniProtKB">
        <authorList>
            <consortium name="WormBaseParasite"/>
        </authorList>
    </citation>
    <scope>IDENTIFICATION</scope>
</reference>
<evidence type="ECO:0000313" key="2">
    <source>
        <dbReference type="EMBL" id="VDL90643.1"/>
    </source>
</evidence>
<feature type="transmembrane region" description="Helical" evidence="1">
    <location>
        <begin position="276"/>
        <end position="295"/>
    </location>
</feature>
<proteinExistence type="predicted"/>
<name>A0A183SJ60_SCHSO</name>
<gene>
    <name evidence="2" type="ORF">SSLN_LOCUS4258</name>
</gene>
<keyword evidence="1" id="KW-0472">Membrane</keyword>
<protein>
    <submittedName>
        <fullName evidence="2 4">Uncharacterized protein</fullName>
    </submittedName>
</protein>
<dbReference type="WBParaSite" id="SSLN_0000440501-mRNA-1">
    <property type="protein sequence ID" value="SSLN_0000440501-mRNA-1"/>
    <property type="gene ID" value="SSLN_0000440501"/>
</dbReference>
<dbReference type="OrthoDB" id="10554715at2759"/>
<evidence type="ECO:0000313" key="3">
    <source>
        <dbReference type="Proteomes" id="UP000275846"/>
    </source>
</evidence>
<dbReference type="AlphaFoldDB" id="A0A183SJ60"/>
<keyword evidence="1" id="KW-0812">Transmembrane</keyword>
<evidence type="ECO:0000313" key="4">
    <source>
        <dbReference type="WBParaSite" id="SSLN_0000440501-mRNA-1"/>
    </source>
</evidence>
<organism evidence="4">
    <name type="scientific">Schistocephalus solidus</name>
    <name type="common">Tapeworm</name>
    <dbReference type="NCBI Taxonomy" id="70667"/>
    <lineage>
        <taxon>Eukaryota</taxon>
        <taxon>Metazoa</taxon>
        <taxon>Spiralia</taxon>
        <taxon>Lophotrochozoa</taxon>
        <taxon>Platyhelminthes</taxon>
        <taxon>Cestoda</taxon>
        <taxon>Eucestoda</taxon>
        <taxon>Diphyllobothriidea</taxon>
        <taxon>Diphyllobothriidae</taxon>
        <taxon>Schistocephalus</taxon>
    </lineage>
</organism>
<dbReference type="EMBL" id="UYSU01032801">
    <property type="protein sequence ID" value="VDL90643.1"/>
    <property type="molecule type" value="Genomic_DNA"/>
</dbReference>
<keyword evidence="3" id="KW-1185">Reference proteome</keyword>
<keyword evidence="1" id="KW-1133">Transmembrane helix</keyword>
<feature type="transmembrane region" description="Helical" evidence="1">
    <location>
        <begin position="98"/>
        <end position="123"/>
    </location>
</feature>
<dbReference type="Proteomes" id="UP000275846">
    <property type="component" value="Unassembled WGS sequence"/>
</dbReference>